<dbReference type="PANTHER" id="PTHR37049">
    <property type="entry name" value="PEPTIDASE S41 FAMILY PROTEIN"/>
    <property type="match status" value="1"/>
</dbReference>
<evidence type="ECO:0000313" key="4">
    <source>
        <dbReference type="Proteomes" id="UP000749646"/>
    </source>
</evidence>
<gene>
    <name evidence="3" type="ORF">BGZ65_008503</name>
</gene>
<organism evidence="3 4">
    <name type="scientific">Modicella reniformis</name>
    <dbReference type="NCBI Taxonomy" id="1440133"/>
    <lineage>
        <taxon>Eukaryota</taxon>
        <taxon>Fungi</taxon>
        <taxon>Fungi incertae sedis</taxon>
        <taxon>Mucoromycota</taxon>
        <taxon>Mortierellomycotina</taxon>
        <taxon>Mortierellomycetes</taxon>
        <taxon>Mortierellales</taxon>
        <taxon>Mortierellaceae</taxon>
        <taxon>Modicella</taxon>
    </lineage>
</organism>
<dbReference type="Gene3D" id="3.90.226.10">
    <property type="entry name" value="2-enoyl-CoA Hydratase, Chain A, domain 1"/>
    <property type="match status" value="1"/>
</dbReference>
<dbReference type="InterPro" id="IPR029045">
    <property type="entry name" value="ClpP/crotonase-like_dom_sf"/>
</dbReference>
<comment type="caution">
    <text evidence="3">The sequence shown here is derived from an EMBL/GenBank/DDBJ whole genome shotgun (WGS) entry which is preliminary data.</text>
</comment>
<reference evidence="3" key="1">
    <citation type="journal article" date="2020" name="Fungal Divers.">
        <title>Resolving the Mortierellaceae phylogeny through synthesis of multi-gene phylogenetics and phylogenomics.</title>
        <authorList>
            <person name="Vandepol N."/>
            <person name="Liber J."/>
            <person name="Desiro A."/>
            <person name="Na H."/>
            <person name="Kennedy M."/>
            <person name="Barry K."/>
            <person name="Grigoriev I.V."/>
            <person name="Miller A.N."/>
            <person name="O'Donnell K."/>
            <person name="Stajich J.E."/>
            <person name="Bonito G."/>
        </authorList>
    </citation>
    <scope>NUCLEOTIDE SEQUENCE</scope>
    <source>
        <strain evidence="3">MES-2147</strain>
    </source>
</reference>
<name>A0A9P6LRR4_9FUNG</name>
<keyword evidence="4" id="KW-1185">Reference proteome</keyword>
<dbReference type="AlphaFoldDB" id="A0A9P6LRR4"/>
<dbReference type="InterPro" id="IPR052766">
    <property type="entry name" value="S41A_metabolite_peptidase"/>
</dbReference>
<feature type="signal peptide" evidence="1">
    <location>
        <begin position="1"/>
        <end position="24"/>
    </location>
</feature>
<dbReference type="EMBL" id="JAAAHW010010624">
    <property type="protein sequence ID" value="KAF9924123.1"/>
    <property type="molecule type" value="Genomic_DNA"/>
</dbReference>
<dbReference type="Proteomes" id="UP000749646">
    <property type="component" value="Unassembled WGS sequence"/>
</dbReference>
<evidence type="ECO:0000313" key="3">
    <source>
        <dbReference type="EMBL" id="KAF9924123.1"/>
    </source>
</evidence>
<dbReference type="GO" id="GO:0008236">
    <property type="term" value="F:serine-type peptidase activity"/>
    <property type="evidence" value="ECO:0007669"/>
    <property type="project" value="InterPro"/>
</dbReference>
<dbReference type="GO" id="GO:0006508">
    <property type="term" value="P:proteolysis"/>
    <property type="evidence" value="ECO:0007669"/>
    <property type="project" value="InterPro"/>
</dbReference>
<evidence type="ECO:0000256" key="1">
    <source>
        <dbReference type="SAM" id="SignalP"/>
    </source>
</evidence>
<dbReference type="PANTHER" id="PTHR37049:SF4">
    <property type="entry name" value="RHODANESE DOMAIN-CONTAINING PROTEIN"/>
    <property type="match status" value="1"/>
</dbReference>
<dbReference type="SUPFAM" id="SSF52096">
    <property type="entry name" value="ClpP/crotonase"/>
    <property type="match status" value="1"/>
</dbReference>
<feature type="non-terminal residue" evidence="3">
    <location>
        <position position="1"/>
    </location>
</feature>
<accession>A0A9P6LRR4</accession>
<dbReference type="Pfam" id="PF03572">
    <property type="entry name" value="Peptidase_S41"/>
    <property type="match status" value="1"/>
</dbReference>
<sequence>MAPLSLRSLILTVSVAIFATFTAAAPVATPTPEDPCTVLGSKTQGITRDEVAACYQYIPYNATVATSTLKTLHTLFNDYFVFRDSALTPNLALPFTSAPVDIVEELNKIGQTQYENDFQFHSTVFNTISRLNDAHAAYAVNCYFAYKFAQHLTLYAPVIEGKQSIRVFVDIKKRGYDDCEVLTIDGQAAFPYIRAFAETLGFSKDNGVRLNQALASDIYDRKTGVFVPSSGGFSERLTLPDKGSITYELQCQHLPGPVTFQDEWTVSKSAPPSFEYKFNDYKSYLSNICHRQSSEDTQKHALFSFDEEPSMPKKSALLDLLDVEPTRPEGISFDFPDATYIGSGNATIFYQLKSRHEIGVIVVHTHKAKADELQPALDALEEFYRRGVTKLIIDLQGNGGGSVAFASLLVQAFFPNKDPLEKSLPSDLRVNESIQKLSLSLFDTDRNELYDANEYIDLETKADYVDNSLFHDVVTLTRNGRQAEYCEATTISPDVLPEIPELATYAWTTKSDHFAILTDGRCGSS</sequence>
<feature type="domain" description="Tail specific protease" evidence="2">
    <location>
        <begin position="358"/>
        <end position="417"/>
    </location>
</feature>
<dbReference type="InterPro" id="IPR005151">
    <property type="entry name" value="Tail-specific_protease"/>
</dbReference>
<evidence type="ECO:0000259" key="2">
    <source>
        <dbReference type="Pfam" id="PF03572"/>
    </source>
</evidence>
<proteinExistence type="predicted"/>
<protein>
    <recommendedName>
        <fullName evidence="2">Tail specific protease domain-containing protein</fullName>
    </recommendedName>
</protein>
<keyword evidence="1" id="KW-0732">Signal</keyword>
<dbReference type="OrthoDB" id="27214at2759"/>
<feature type="chain" id="PRO_5040478899" description="Tail specific protease domain-containing protein" evidence="1">
    <location>
        <begin position="25"/>
        <end position="525"/>
    </location>
</feature>